<evidence type="ECO:0000256" key="1">
    <source>
        <dbReference type="ARBA" id="ARBA00022676"/>
    </source>
</evidence>
<gene>
    <name evidence="3" type="ORF">HYR64_00170</name>
</gene>
<dbReference type="PANTHER" id="PTHR30160:SF1">
    <property type="entry name" value="LIPOPOLYSACCHARIDE 1,2-N-ACETYLGLUCOSAMINETRANSFERASE-RELATED"/>
    <property type="match status" value="1"/>
</dbReference>
<accession>A0A931PVF5</accession>
<evidence type="ECO:0000313" key="4">
    <source>
        <dbReference type="Proteomes" id="UP000727962"/>
    </source>
</evidence>
<dbReference type="Proteomes" id="UP000727962">
    <property type="component" value="Unassembled WGS sequence"/>
</dbReference>
<organism evidence="3 4">
    <name type="scientific">Fimbriimonas ginsengisoli</name>
    <dbReference type="NCBI Taxonomy" id="1005039"/>
    <lineage>
        <taxon>Bacteria</taxon>
        <taxon>Bacillati</taxon>
        <taxon>Armatimonadota</taxon>
        <taxon>Fimbriimonadia</taxon>
        <taxon>Fimbriimonadales</taxon>
        <taxon>Fimbriimonadaceae</taxon>
        <taxon>Fimbriimonas</taxon>
    </lineage>
</organism>
<dbReference type="EMBL" id="JACOSL010000002">
    <property type="protein sequence ID" value="MBI1755506.1"/>
    <property type="molecule type" value="Genomic_DNA"/>
</dbReference>
<dbReference type="Pfam" id="PF01075">
    <property type="entry name" value="Glyco_transf_9"/>
    <property type="match status" value="1"/>
</dbReference>
<evidence type="ECO:0000313" key="3">
    <source>
        <dbReference type="EMBL" id="MBI1755506.1"/>
    </source>
</evidence>
<sequence>MRRYLDEGLPAGVPIAVVANDAIGNFVVATPLLQMLREQLRPSRLDYFGGTRTGELQTPSDLIDWSYPLHGTPVREAAHAILCRTQDEPYGLVVNVEGTAFAKAMTALIAGSDSWVVGPCLAPTGRGDLPVAADLRGELQADPRWIAEDLPGRYPFLDSGFIGEIFCRLAYLRGPIPGYRVPKAEPDHGIPDVLIATAASLPEKLWPWDKWSWVLTRVRERGLSAGLIGAAPSAQREFWTGEDGEERLVGEGLVEDLRGAFSLPQVVGALGRARACLSIDNGVLHLAVAAKTPTVGLYRNGINRLWAPPSQGLTVLVADEGAEVSSIEEDAVWGALENAL</sequence>
<proteinExistence type="predicted"/>
<dbReference type="InterPro" id="IPR051199">
    <property type="entry name" value="LPS_LOS_Heptosyltrfase"/>
</dbReference>
<keyword evidence="1" id="KW-0328">Glycosyltransferase</keyword>
<dbReference type="PANTHER" id="PTHR30160">
    <property type="entry name" value="TETRAACYLDISACCHARIDE 4'-KINASE-RELATED"/>
    <property type="match status" value="1"/>
</dbReference>
<dbReference type="GO" id="GO:0009244">
    <property type="term" value="P:lipopolysaccharide core region biosynthetic process"/>
    <property type="evidence" value="ECO:0007669"/>
    <property type="project" value="TreeGrafter"/>
</dbReference>
<keyword evidence="2" id="KW-0808">Transferase</keyword>
<dbReference type="InterPro" id="IPR002201">
    <property type="entry name" value="Glyco_trans_9"/>
</dbReference>
<name>A0A931PVF5_FIMGI</name>
<comment type="caution">
    <text evidence="3">The sequence shown here is derived from an EMBL/GenBank/DDBJ whole genome shotgun (WGS) entry which is preliminary data.</text>
</comment>
<evidence type="ECO:0000256" key="2">
    <source>
        <dbReference type="ARBA" id="ARBA00022679"/>
    </source>
</evidence>
<dbReference type="GO" id="GO:0005829">
    <property type="term" value="C:cytosol"/>
    <property type="evidence" value="ECO:0007669"/>
    <property type="project" value="TreeGrafter"/>
</dbReference>
<dbReference type="GO" id="GO:0008713">
    <property type="term" value="F:ADP-heptose-lipopolysaccharide heptosyltransferase activity"/>
    <property type="evidence" value="ECO:0007669"/>
    <property type="project" value="TreeGrafter"/>
</dbReference>
<dbReference type="SUPFAM" id="SSF53756">
    <property type="entry name" value="UDP-Glycosyltransferase/glycogen phosphorylase"/>
    <property type="match status" value="1"/>
</dbReference>
<evidence type="ECO:0008006" key="5">
    <source>
        <dbReference type="Google" id="ProtNLM"/>
    </source>
</evidence>
<protein>
    <recommendedName>
        <fullName evidence="5">Glycosyltransferase family 9 protein</fullName>
    </recommendedName>
</protein>
<reference evidence="3" key="1">
    <citation type="submission" date="2020-07" db="EMBL/GenBank/DDBJ databases">
        <title>Huge and variable diversity of episymbiotic CPR bacteria and DPANN archaea in groundwater ecosystems.</title>
        <authorList>
            <person name="He C.Y."/>
            <person name="Keren R."/>
            <person name="Whittaker M."/>
            <person name="Farag I.F."/>
            <person name="Doudna J."/>
            <person name="Cate J.H.D."/>
            <person name="Banfield J.F."/>
        </authorList>
    </citation>
    <scope>NUCLEOTIDE SEQUENCE</scope>
    <source>
        <strain evidence="3">NC_groundwater_17_Pr7_B-0.1um_64_12</strain>
    </source>
</reference>
<dbReference type="AlphaFoldDB" id="A0A931PVF5"/>
<dbReference type="Gene3D" id="3.40.50.2000">
    <property type="entry name" value="Glycogen Phosphorylase B"/>
    <property type="match status" value="2"/>
</dbReference>